<sequence length="112" mass="13101">MKKINFDFIPPHLNCKNCGECCGLVPIGEKEYEDIKKYCIDNNVIPKNVGIFDCPFRDNENKKCLIYEVRPEICRRFICSKSMPEIEDAKKLCEKTRETVSMRNIFFDGEPL</sequence>
<comment type="caution">
    <text evidence="1">The sequence shown here is derived from an EMBL/GenBank/DDBJ whole genome shotgun (WGS) entry which is preliminary data.</text>
</comment>
<dbReference type="AlphaFoldDB" id="A0A921SZX2"/>
<protein>
    <submittedName>
        <fullName evidence="1">YkgJ family cysteine cluster protein</fullName>
    </submittedName>
</protein>
<evidence type="ECO:0000313" key="1">
    <source>
        <dbReference type="EMBL" id="HJG96520.1"/>
    </source>
</evidence>
<feature type="non-terminal residue" evidence="1">
    <location>
        <position position="112"/>
    </location>
</feature>
<accession>A0A921SZX2</accession>
<reference evidence="1" key="1">
    <citation type="journal article" date="2021" name="PeerJ">
        <title>Extensive microbial diversity within the chicken gut microbiome revealed by metagenomics and culture.</title>
        <authorList>
            <person name="Gilroy R."/>
            <person name="Ravi A."/>
            <person name="Getino M."/>
            <person name="Pursley I."/>
            <person name="Horton D.L."/>
            <person name="Alikhan N.F."/>
            <person name="Baker D."/>
            <person name="Gharbi K."/>
            <person name="Hall N."/>
            <person name="Watson M."/>
            <person name="Adriaenssens E.M."/>
            <person name="Foster-Nyarko E."/>
            <person name="Jarju S."/>
            <person name="Secka A."/>
            <person name="Antonio M."/>
            <person name="Oren A."/>
            <person name="Chaudhuri R.R."/>
            <person name="La Ragione R."/>
            <person name="Hildebrand F."/>
            <person name="Pallen M.J."/>
        </authorList>
    </citation>
    <scope>NUCLEOTIDE SEQUENCE</scope>
    <source>
        <strain evidence="1">1277</strain>
    </source>
</reference>
<gene>
    <name evidence="1" type="ORF">K8V90_05395</name>
</gene>
<dbReference type="Pfam" id="PF03692">
    <property type="entry name" value="CxxCxxCC"/>
    <property type="match status" value="1"/>
</dbReference>
<name>A0A921SZX2_9FIRM</name>
<dbReference type="EMBL" id="DYUB01000173">
    <property type="protein sequence ID" value="HJG96520.1"/>
    <property type="molecule type" value="Genomic_DNA"/>
</dbReference>
<proteinExistence type="predicted"/>
<dbReference type="InterPro" id="IPR005358">
    <property type="entry name" value="Puta_zinc/iron-chelating_dom"/>
</dbReference>
<organism evidence="1 2">
    <name type="scientific">Romboutsia timonensis</name>
    <dbReference type="NCBI Taxonomy" id="1776391"/>
    <lineage>
        <taxon>Bacteria</taxon>
        <taxon>Bacillati</taxon>
        <taxon>Bacillota</taxon>
        <taxon>Clostridia</taxon>
        <taxon>Peptostreptococcales</taxon>
        <taxon>Peptostreptococcaceae</taxon>
        <taxon>Romboutsia</taxon>
    </lineage>
</organism>
<evidence type="ECO:0000313" key="2">
    <source>
        <dbReference type="Proteomes" id="UP000776700"/>
    </source>
</evidence>
<reference evidence="1" key="2">
    <citation type="submission" date="2021-09" db="EMBL/GenBank/DDBJ databases">
        <authorList>
            <person name="Gilroy R."/>
        </authorList>
    </citation>
    <scope>NUCLEOTIDE SEQUENCE</scope>
    <source>
        <strain evidence="1">1277</strain>
    </source>
</reference>
<dbReference type="Proteomes" id="UP000776700">
    <property type="component" value="Unassembled WGS sequence"/>
</dbReference>